<protein>
    <submittedName>
        <fullName evidence="1">Uncharacterized protein</fullName>
    </submittedName>
</protein>
<sequence length="119" mass="13120">MLNPDLHAILGELSAREPLFHHRELGTSREDLLKMTADDFSEIGASGKAYDRQFVIENFAAAGAPNSQNDTLAEKRRCVADCLSPGYHHNLNSQNLRGVTKAPLLRVAIGPLRTLNVRN</sequence>
<accession>A0A0U3IHJ5</accession>
<dbReference type="AlphaFoldDB" id="A0A0U3IHJ5"/>
<evidence type="ECO:0000313" key="1">
    <source>
        <dbReference type="EMBL" id="ALU64488.1"/>
    </source>
</evidence>
<dbReference type="EMBL" id="KT944070">
    <property type="protein sequence ID" value="ALU64488.1"/>
    <property type="molecule type" value="Genomic_DNA"/>
</dbReference>
<proteinExistence type="predicted"/>
<organism evidence="1">
    <name type="scientific">Rhizobium leguminosarum bv. viciae</name>
    <dbReference type="NCBI Taxonomy" id="387"/>
    <lineage>
        <taxon>Bacteria</taxon>
        <taxon>Pseudomonadati</taxon>
        <taxon>Pseudomonadota</taxon>
        <taxon>Alphaproteobacteria</taxon>
        <taxon>Hyphomicrobiales</taxon>
        <taxon>Rhizobiaceae</taxon>
        <taxon>Rhizobium/Agrobacterium group</taxon>
        <taxon>Rhizobium</taxon>
    </lineage>
</organism>
<name>A0A0U3IHJ5_RHILV</name>
<reference evidence="1" key="1">
    <citation type="submission" date="2015-10" db="EMBL/GenBank/DDBJ databases">
        <title>Comparative analysis of sym-gene organization in Rhizobium leguminosarum bv. viciae strains, isolated from different host plants and demonstrating clear differences in symbiotic specificity.</title>
        <authorList>
            <person name="Chirak E.R."/>
            <person name="Kimeklis A.K."/>
            <person name="Andronov E.E."/>
        </authorList>
    </citation>
    <scope>NUCLEOTIDE SEQUENCE</scope>
    <source>
        <strain evidence="1">Vaf12</strain>
    </source>
</reference>